<dbReference type="GO" id="GO:0009401">
    <property type="term" value="P:phosphoenolpyruvate-dependent sugar phosphotransferase system"/>
    <property type="evidence" value="ECO:0007669"/>
    <property type="project" value="InterPro"/>
</dbReference>
<reference evidence="11" key="1">
    <citation type="submission" date="2016-12" db="EMBL/GenBank/DDBJ databases">
        <authorList>
            <person name="Meng X."/>
        </authorList>
    </citation>
    <scope>NUCLEOTIDE SEQUENCE [LARGE SCALE GENOMIC DNA]</scope>
    <source>
        <strain evidence="11">DSM 19116</strain>
    </source>
</reference>
<name>A0A1Q5Q027_9ACTO</name>
<feature type="transmembrane region" description="Helical" evidence="8">
    <location>
        <begin position="138"/>
        <end position="162"/>
    </location>
</feature>
<feature type="domain" description="Phosphotransferase system EIIC" evidence="9">
    <location>
        <begin position="18"/>
        <end position="349"/>
    </location>
</feature>
<feature type="transmembrane region" description="Helical" evidence="8">
    <location>
        <begin position="82"/>
        <end position="101"/>
    </location>
</feature>
<dbReference type="OrthoDB" id="396983at2"/>
<feature type="transmembrane region" description="Helical" evidence="8">
    <location>
        <begin position="217"/>
        <end position="235"/>
    </location>
</feature>
<evidence type="ECO:0000256" key="4">
    <source>
        <dbReference type="ARBA" id="ARBA00022597"/>
    </source>
</evidence>
<sequence>MSVQIQPQTAHPAKDFTMNVLNGLAIGTVVALIPGALLGELVRALLPHAPWLDVVLQATQVSNGVMGLVIGFMVGLNFKFTPIQSAAVGVATMFAAGAVHFEDGKMVLHGTGDVITMGVTAALAAGVVLWLGNSMKAYTILVIPVAVLAIAGVAGRLALPYIQQITYWIGQGVESLLTLQPIIMAMLIAVIFSILIVSPITTVGIALAISLAGVGSGAGNLGVCAAGFGLAIAGWKVNSHGTSLAHFIGSPKMSMANVLKKPKIMLPVICSAALCGILGAILGITGTPMSAGFGFSGLVGPLAYFGLEGWTALNIGKALIAFVVAPVAFGILFNRVFTQMVPIIKPEDYYLNVK</sequence>
<dbReference type="RefSeq" id="WP_073717455.1">
    <property type="nucleotide sequence ID" value="NZ_MQVR01000091.1"/>
</dbReference>
<feature type="transmembrane region" description="Helical" evidence="8">
    <location>
        <begin position="319"/>
        <end position="337"/>
    </location>
</feature>
<proteinExistence type="predicted"/>
<dbReference type="GO" id="GO:0008982">
    <property type="term" value="F:protein-N(PI)-phosphohistidine-sugar phosphotransferase activity"/>
    <property type="evidence" value="ECO:0007669"/>
    <property type="project" value="InterPro"/>
</dbReference>
<keyword evidence="6 8" id="KW-1133">Transmembrane helix</keyword>
<evidence type="ECO:0000256" key="7">
    <source>
        <dbReference type="ARBA" id="ARBA00023136"/>
    </source>
</evidence>
<keyword evidence="4" id="KW-0762">Sugar transport</keyword>
<dbReference type="Pfam" id="PF13303">
    <property type="entry name" value="PTS_EIIC_2"/>
    <property type="match status" value="1"/>
</dbReference>
<feature type="transmembrane region" description="Helical" evidence="8">
    <location>
        <begin position="183"/>
        <end position="211"/>
    </location>
</feature>
<feature type="transmembrane region" description="Helical" evidence="8">
    <location>
        <begin position="264"/>
        <end position="284"/>
    </location>
</feature>
<feature type="transmembrane region" description="Helical" evidence="8">
    <location>
        <begin position="20"/>
        <end position="42"/>
    </location>
</feature>
<dbReference type="EMBL" id="MQVR01000091">
    <property type="protein sequence ID" value="OKL53076.1"/>
    <property type="molecule type" value="Genomic_DNA"/>
</dbReference>
<feature type="transmembrane region" description="Helical" evidence="8">
    <location>
        <begin position="290"/>
        <end position="307"/>
    </location>
</feature>
<evidence type="ECO:0000313" key="11">
    <source>
        <dbReference type="Proteomes" id="UP000185628"/>
    </source>
</evidence>
<protein>
    <recommendedName>
        <fullName evidence="9">Phosphotransferase system EIIC domain-containing protein</fullName>
    </recommendedName>
</protein>
<evidence type="ECO:0000259" key="9">
    <source>
        <dbReference type="Pfam" id="PF13303"/>
    </source>
</evidence>
<keyword evidence="3" id="KW-1003">Cell membrane</keyword>
<dbReference type="Proteomes" id="UP000185628">
    <property type="component" value="Unassembled WGS sequence"/>
</dbReference>
<evidence type="ECO:0000256" key="5">
    <source>
        <dbReference type="ARBA" id="ARBA00022692"/>
    </source>
</evidence>
<dbReference type="AlphaFoldDB" id="A0A1Q5Q027"/>
<gene>
    <name evidence="10" type="ORF">BSZ39_11435</name>
</gene>
<evidence type="ECO:0000256" key="6">
    <source>
        <dbReference type="ARBA" id="ARBA00022989"/>
    </source>
</evidence>
<dbReference type="GO" id="GO:0005886">
    <property type="term" value="C:plasma membrane"/>
    <property type="evidence" value="ECO:0007669"/>
    <property type="project" value="UniProtKB-SubCell"/>
</dbReference>
<comment type="subcellular location">
    <subcellularLocation>
        <location evidence="1">Cell membrane</location>
        <topology evidence="1">Multi-pass membrane protein</topology>
    </subcellularLocation>
</comment>
<comment type="caution">
    <text evidence="10">The sequence shown here is derived from an EMBL/GenBank/DDBJ whole genome shotgun (WGS) entry which is preliminary data.</text>
</comment>
<evidence type="ECO:0000313" key="10">
    <source>
        <dbReference type="EMBL" id="OKL53076.1"/>
    </source>
</evidence>
<keyword evidence="11" id="KW-1185">Reference proteome</keyword>
<evidence type="ECO:0000256" key="2">
    <source>
        <dbReference type="ARBA" id="ARBA00022448"/>
    </source>
</evidence>
<keyword evidence="5 8" id="KW-0812">Transmembrane</keyword>
<evidence type="ECO:0000256" key="3">
    <source>
        <dbReference type="ARBA" id="ARBA00022475"/>
    </source>
</evidence>
<keyword evidence="2" id="KW-0813">Transport</keyword>
<keyword evidence="7 8" id="KW-0472">Membrane</keyword>
<evidence type="ECO:0000256" key="8">
    <source>
        <dbReference type="SAM" id="Phobius"/>
    </source>
</evidence>
<accession>A0A1Q5Q027</accession>
<dbReference type="STRING" id="208480.SAMN02910418_00685"/>
<evidence type="ECO:0000256" key="1">
    <source>
        <dbReference type="ARBA" id="ARBA00004651"/>
    </source>
</evidence>
<feature type="transmembrane region" description="Helical" evidence="8">
    <location>
        <begin position="113"/>
        <end position="132"/>
    </location>
</feature>
<feature type="transmembrane region" description="Helical" evidence="8">
    <location>
        <begin position="54"/>
        <end position="76"/>
    </location>
</feature>
<organism evidence="10 11">
    <name type="scientific">Bowdeniella nasicola</name>
    <dbReference type="NCBI Taxonomy" id="208480"/>
    <lineage>
        <taxon>Bacteria</taxon>
        <taxon>Bacillati</taxon>
        <taxon>Actinomycetota</taxon>
        <taxon>Actinomycetes</taxon>
        <taxon>Actinomycetales</taxon>
        <taxon>Actinomycetaceae</taxon>
        <taxon>Bowdeniella</taxon>
    </lineage>
</organism>
<dbReference type="InterPro" id="IPR003352">
    <property type="entry name" value="PTS_EIIC"/>
</dbReference>